<evidence type="ECO:0000313" key="14">
    <source>
        <dbReference type="Proteomes" id="UP000007797"/>
    </source>
</evidence>
<feature type="transmembrane region" description="Helical" evidence="12">
    <location>
        <begin position="201"/>
        <end position="217"/>
    </location>
</feature>
<dbReference type="GO" id="GO:0042761">
    <property type="term" value="P:very long-chain fatty acid biosynthetic process"/>
    <property type="evidence" value="ECO:0007669"/>
    <property type="project" value="TreeGrafter"/>
</dbReference>
<evidence type="ECO:0000313" key="13">
    <source>
        <dbReference type="EMBL" id="EGG24799.1"/>
    </source>
</evidence>
<gene>
    <name evidence="13" type="primary">eloA</name>
    <name evidence="13" type="ORF">DFA_03043</name>
</gene>
<dbReference type="EMBL" id="GL883006">
    <property type="protein sequence ID" value="EGG24799.1"/>
    <property type="molecule type" value="Genomic_DNA"/>
</dbReference>
<keyword evidence="10 12" id="KW-0275">Fatty acid biosynthesis</keyword>
<accession>F4PGG5</accession>
<evidence type="ECO:0000256" key="3">
    <source>
        <dbReference type="ARBA" id="ARBA00022516"/>
    </source>
</evidence>
<feature type="transmembrane region" description="Helical" evidence="12">
    <location>
        <begin position="137"/>
        <end position="156"/>
    </location>
</feature>
<dbReference type="OMA" id="TGQVAMF"/>
<evidence type="ECO:0000256" key="5">
    <source>
        <dbReference type="ARBA" id="ARBA00022692"/>
    </source>
</evidence>
<proteinExistence type="inferred from homology"/>
<dbReference type="PROSITE" id="PS01188">
    <property type="entry name" value="ELO"/>
    <property type="match status" value="1"/>
</dbReference>
<dbReference type="InterPro" id="IPR030457">
    <property type="entry name" value="ELO_CS"/>
</dbReference>
<dbReference type="GO" id="GO:0009922">
    <property type="term" value="F:fatty acid elongase activity"/>
    <property type="evidence" value="ECO:0007669"/>
    <property type="project" value="UniProtKB-EC"/>
</dbReference>
<feature type="transmembrane region" description="Helical" evidence="12">
    <location>
        <begin position="61"/>
        <end position="85"/>
    </location>
</feature>
<evidence type="ECO:0000256" key="6">
    <source>
        <dbReference type="ARBA" id="ARBA00022832"/>
    </source>
</evidence>
<dbReference type="EC" id="2.3.1.-" evidence="12"/>
<dbReference type="KEGG" id="dfa:DFA_03043"/>
<keyword evidence="9 12" id="KW-0472">Membrane</keyword>
<dbReference type="GO" id="GO:0005789">
    <property type="term" value="C:endoplasmic reticulum membrane"/>
    <property type="evidence" value="ECO:0007669"/>
    <property type="project" value="TreeGrafter"/>
</dbReference>
<feature type="transmembrane region" description="Helical" evidence="12">
    <location>
        <begin position="229"/>
        <end position="251"/>
    </location>
</feature>
<dbReference type="PANTHER" id="PTHR11157">
    <property type="entry name" value="FATTY ACID ACYL TRANSFERASE-RELATED"/>
    <property type="match status" value="1"/>
</dbReference>
<keyword evidence="5 12" id="KW-0812">Transmembrane</keyword>
<evidence type="ECO:0000256" key="11">
    <source>
        <dbReference type="ARBA" id="ARBA00047375"/>
    </source>
</evidence>
<dbReference type="InterPro" id="IPR002076">
    <property type="entry name" value="ELO_fam"/>
</dbReference>
<reference evidence="14" key="1">
    <citation type="journal article" date="2011" name="Genome Res.">
        <title>Phylogeny-wide analysis of social amoeba genomes highlights ancient origins for complex intercellular communication.</title>
        <authorList>
            <person name="Heidel A.J."/>
            <person name="Lawal H.M."/>
            <person name="Felder M."/>
            <person name="Schilde C."/>
            <person name="Helps N.R."/>
            <person name="Tunggal B."/>
            <person name="Rivero F."/>
            <person name="John U."/>
            <person name="Schleicher M."/>
            <person name="Eichinger L."/>
            <person name="Platzer M."/>
            <person name="Noegel A.A."/>
            <person name="Schaap P."/>
            <person name="Gloeckner G."/>
        </authorList>
    </citation>
    <scope>NUCLEOTIDE SEQUENCE [LARGE SCALE GENOMIC DNA]</scope>
    <source>
        <strain evidence="14">SH3</strain>
    </source>
</reference>
<dbReference type="GO" id="GO:0030148">
    <property type="term" value="P:sphingolipid biosynthetic process"/>
    <property type="evidence" value="ECO:0007669"/>
    <property type="project" value="TreeGrafter"/>
</dbReference>
<evidence type="ECO:0000256" key="7">
    <source>
        <dbReference type="ARBA" id="ARBA00022989"/>
    </source>
</evidence>
<evidence type="ECO:0000256" key="12">
    <source>
        <dbReference type="RuleBase" id="RU361115"/>
    </source>
</evidence>
<evidence type="ECO:0000256" key="4">
    <source>
        <dbReference type="ARBA" id="ARBA00022679"/>
    </source>
</evidence>
<keyword evidence="3 12" id="KW-0444">Lipid biosynthesis</keyword>
<protein>
    <recommendedName>
        <fullName evidence="12">Elongation of fatty acids protein</fullName>
        <ecNumber evidence="12">2.3.1.-</ecNumber>
    </recommendedName>
</protein>
<feature type="transmembrane region" description="Helical" evidence="12">
    <location>
        <begin position="111"/>
        <end position="132"/>
    </location>
</feature>
<dbReference type="GeneID" id="14877256"/>
<keyword evidence="14" id="KW-1185">Reference proteome</keyword>
<organism evidence="13 14">
    <name type="scientific">Cavenderia fasciculata</name>
    <name type="common">Slime mold</name>
    <name type="synonym">Dictyostelium fasciculatum</name>
    <dbReference type="NCBI Taxonomy" id="261658"/>
    <lineage>
        <taxon>Eukaryota</taxon>
        <taxon>Amoebozoa</taxon>
        <taxon>Evosea</taxon>
        <taxon>Eumycetozoa</taxon>
        <taxon>Dictyostelia</taxon>
        <taxon>Acytosteliales</taxon>
        <taxon>Cavenderiaceae</taxon>
        <taxon>Cavenderia</taxon>
    </lineage>
</organism>
<evidence type="ECO:0000256" key="8">
    <source>
        <dbReference type="ARBA" id="ARBA00023098"/>
    </source>
</evidence>
<keyword evidence="8 12" id="KW-0443">Lipid metabolism</keyword>
<sequence length="268" mass="31665">MATHLIVELISDPINTVNNFKWENDVTPFSTVWAPLFASIAYLVVIFGLQEFMKNRKEIKLHGICVVHNLFLSGLSLVMLLGMMIPLLTNEATQGLEHLVCKPTTAGRTEFWYYIFYLSKVYEFLDTVFLVLRKKKLIFLHVYHHFITYWLCWANLRENTSVQWADISINCFVHIVMYYYYYKTEMGQSPWWKKYITRIQIVQFVYDLTFHSLWRYYHAQSNGGCNGSLRGTAFSDFVILSFLGLFLQFYFKSYSAKKDKTTNNIKKD</sequence>
<keyword evidence="4 12" id="KW-0808">Transferase</keyword>
<dbReference type="AlphaFoldDB" id="F4PGG5"/>
<feature type="transmembrane region" description="Helical" evidence="12">
    <location>
        <begin position="162"/>
        <end position="181"/>
    </location>
</feature>
<evidence type="ECO:0000256" key="9">
    <source>
        <dbReference type="ARBA" id="ARBA00023136"/>
    </source>
</evidence>
<dbReference type="GO" id="GO:0019367">
    <property type="term" value="P:fatty acid elongation, saturated fatty acid"/>
    <property type="evidence" value="ECO:0007669"/>
    <property type="project" value="TreeGrafter"/>
</dbReference>
<dbReference type="STRING" id="1054147.F4PGG5"/>
<dbReference type="RefSeq" id="XP_004362650.1">
    <property type="nucleotide sequence ID" value="XM_004362593.1"/>
</dbReference>
<evidence type="ECO:0000256" key="2">
    <source>
        <dbReference type="ARBA" id="ARBA00007263"/>
    </source>
</evidence>
<comment type="subcellular location">
    <subcellularLocation>
        <location evidence="1">Membrane</location>
        <topology evidence="1">Multi-pass membrane protein</topology>
    </subcellularLocation>
</comment>
<dbReference type="GO" id="GO:0034625">
    <property type="term" value="P:fatty acid elongation, monounsaturated fatty acid"/>
    <property type="evidence" value="ECO:0007669"/>
    <property type="project" value="EnsemblProtists"/>
</dbReference>
<dbReference type="PANTHER" id="PTHR11157:SF134">
    <property type="entry name" value="ELONGATION OF FATTY ACIDS PROTEIN 1-RELATED"/>
    <property type="match status" value="1"/>
</dbReference>
<comment type="catalytic activity">
    <reaction evidence="11">
        <text>a very-long-chain acyl-CoA + malonyl-CoA + H(+) = a very-long-chain 3-oxoacyl-CoA + CO2 + CoA</text>
        <dbReference type="Rhea" id="RHEA:32727"/>
        <dbReference type="ChEBI" id="CHEBI:15378"/>
        <dbReference type="ChEBI" id="CHEBI:16526"/>
        <dbReference type="ChEBI" id="CHEBI:57287"/>
        <dbReference type="ChEBI" id="CHEBI:57384"/>
        <dbReference type="ChEBI" id="CHEBI:90725"/>
        <dbReference type="ChEBI" id="CHEBI:90736"/>
        <dbReference type="EC" id="2.3.1.199"/>
    </reaction>
</comment>
<dbReference type="Pfam" id="PF01151">
    <property type="entry name" value="ELO"/>
    <property type="match status" value="1"/>
</dbReference>
<comment type="similarity">
    <text evidence="2 12">Belongs to the ELO family.</text>
</comment>
<evidence type="ECO:0000256" key="10">
    <source>
        <dbReference type="ARBA" id="ARBA00023160"/>
    </source>
</evidence>
<name>F4PGG5_CACFS</name>
<feature type="transmembrane region" description="Helical" evidence="12">
    <location>
        <begin position="32"/>
        <end position="49"/>
    </location>
</feature>
<dbReference type="Proteomes" id="UP000007797">
    <property type="component" value="Unassembled WGS sequence"/>
</dbReference>
<dbReference type="GO" id="GO:0034626">
    <property type="term" value="P:fatty acid elongation, polyunsaturated fatty acid"/>
    <property type="evidence" value="ECO:0007669"/>
    <property type="project" value="TreeGrafter"/>
</dbReference>
<keyword evidence="6 12" id="KW-0276">Fatty acid metabolism</keyword>
<keyword evidence="7 12" id="KW-1133">Transmembrane helix</keyword>
<comment type="catalytic activity">
    <reaction evidence="12">
        <text>an acyl-CoA + malonyl-CoA + H(+) = a 3-oxoacyl-CoA + CO2 + CoA</text>
        <dbReference type="Rhea" id="RHEA:50252"/>
        <dbReference type="ChEBI" id="CHEBI:15378"/>
        <dbReference type="ChEBI" id="CHEBI:16526"/>
        <dbReference type="ChEBI" id="CHEBI:57287"/>
        <dbReference type="ChEBI" id="CHEBI:57384"/>
        <dbReference type="ChEBI" id="CHEBI:58342"/>
        <dbReference type="ChEBI" id="CHEBI:90726"/>
    </reaction>
    <physiologicalReaction direction="left-to-right" evidence="12">
        <dbReference type="Rhea" id="RHEA:50253"/>
    </physiologicalReaction>
</comment>
<evidence type="ECO:0000256" key="1">
    <source>
        <dbReference type="ARBA" id="ARBA00004141"/>
    </source>
</evidence>
<dbReference type="OrthoDB" id="434092at2759"/>